<sequence>MTDALSPSGRVTPSLLSKLRRRSTSTPQLPPLELGEERSRDSSRMSMWSRALRTSVGEMERSASGGQTARPPPPSAFDPHRNLFTPLQQQQQQQQQHGNGPNISRRRSSLERGNYNKRPVAAQTPPPGASHHIKASGSSASISPASAVPSMTFSQSRSSIRSIQAGGDHDEDADHDGFFTPPPGHSPVRVHAMSSSRDLLSPETAMSVFSQDENYSDANESVPIGSGGGGGGGFYQRMRNAASASNLGKQMGWQSRDSVTAIGHDAAEQGDQDTFLPNFDDDSDEDDRVRSGRAPARSPGPSPIGEGKKSAIVPRQKNKPASHKVKATDYGRFRTAEERASMDLQQRREAERAHRDAAGHGQSQHPPQQRPSRSTLRGLYSNLLKKADDEGQKPDESLWERERRLDEKRQTEEAKKRKAEEKAKELMAEFSLEKKKPVKKDKGKGKEGTGSSSSLDSSREATLASPDSPKRRFAEAEYQANFSPNRARSGSDTSAFSSVSEQRNRQARRPKTSSVGVHSGSNAYENRRRALSSTAFDDSFIRMGSETSSNTSHSREASDVSSAASRSIRWEDADSSFLPISTATLSTKGKKSGSQLSGKPNEQRSNRKPLPSIMMHRPASPTPSEKLLQREAENALGLSNKSHAPSSGEALSLSQVSSESDHQTPVRQQEQDEEYNDHHHPFALDANASGTAIGVSGQIRSSPVQVQLSSLPPLTTMVDDCLSMAWHTSGDDPWQGVKAKPLTASSSKDVVPKSWASYIKAYSKGELDLSNPPAPRSAPLVKRARPRASPNPNAGTPSFSSPSPSARPLNHQSSNNSIASAFELPTATNKGIGLDFGTSKSRDRDVGSRATLRSPSCDALFSYSPSSSPTSWMPTPSTATKGTSPRFATASPKSPKFNLRKTKSREMLRMPEEDVEEIRTQAEEISAVGGMGDIRAPRPAWEAKRNHAAKELLDAYRRESHQGGGHSASFTSRRPNARLEAIVERLAVSMGCSYAGVQLLLSDEAIVLASSGLDEGARASLEVFSTPRIDSFGEADQAFRPTDSLLKGQKLWRDRTLDAHTILCRNATPLVIEDLSQDWRFDAREAADIRFYAGVSVLSSNGLPVGTVSVTDARSKKDSFSKDARDKLAEAAREVAKELQRLQRQAMVATLAHLDESLARWTGLPNGMNVQASPSDTAARGIEAVLEKSNGSNNHLLAVSSLAQRRGARVPTTLNVPASPAVDFGFDRDDNLTPTSQSALEARLSSALTTIVRSVPNIDLAYVARVCSHPLDCHVITSRQSGMFGTGCDNELELDAEMHLCALAASKVGLRFDREADKVARLLGLDLAKQQELPTKEEHTKGILVDSASATTSEDEEHHHQHVLGPAAAQDTALVRPLQSAVVVGCGLKEGGRAHRGTEGWVLSVASRSSDPLGPEVNLYLLRFATLLASLLLESPQSPATPKRSLTPINTRPSFPPRSTSPIVRSSRNGKYIHGGPASPPPNAPLPLLPVSPSKMNAPLPSPPLTAALPATSDGASASSKQPSPLRQRSSTNVSNASSSRGSSASTNDDLEIIESEDGHANFSFLRIGKGMSQEAVVRA</sequence>
<feature type="compositionally biased region" description="Polar residues" evidence="1">
    <location>
        <begin position="242"/>
        <end position="258"/>
    </location>
</feature>
<dbReference type="Gene3D" id="3.30.450.40">
    <property type="match status" value="1"/>
</dbReference>
<accession>A0A316YTF0</accession>
<evidence type="ECO:0000256" key="1">
    <source>
        <dbReference type="SAM" id="MobiDB-lite"/>
    </source>
</evidence>
<feature type="region of interest" description="Disordered" evidence="1">
    <location>
        <begin position="1437"/>
        <end position="1553"/>
    </location>
</feature>
<feature type="compositionally biased region" description="Low complexity" evidence="1">
    <location>
        <begin position="1451"/>
        <end position="1462"/>
    </location>
</feature>
<proteinExistence type="predicted"/>
<evidence type="ECO:0000313" key="2">
    <source>
        <dbReference type="EMBL" id="PWN92316.1"/>
    </source>
</evidence>
<evidence type="ECO:0000313" key="3">
    <source>
        <dbReference type="Proteomes" id="UP000245768"/>
    </source>
</evidence>
<dbReference type="EMBL" id="KZ819635">
    <property type="protein sequence ID" value="PWN92316.1"/>
    <property type="molecule type" value="Genomic_DNA"/>
</dbReference>
<feature type="compositionally biased region" description="Polar residues" evidence="1">
    <location>
        <begin position="480"/>
        <end position="501"/>
    </location>
</feature>
<feature type="region of interest" description="Disordered" evidence="1">
    <location>
        <begin position="829"/>
        <end position="851"/>
    </location>
</feature>
<feature type="compositionally biased region" description="Polar residues" evidence="1">
    <location>
        <begin position="512"/>
        <end position="524"/>
    </location>
</feature>
<dbReference type="Proteomes" id="UP000245768">
    <property type="component" value="Unassembled WGS sequence"/>
</dbReference>
<feature type="compositionally biased region" description="Low complexity" evidence="1">
    <location>
        <begin position="1529"/>
        <end position="1547"/>
    </location>
</feature>
<feature type="compositionally biased region" description="Basic and acidic residues" evidence="1">
    <location>
        <begin position="326"/>
        <end position="358"/>
    </location>
</feature>
<feature type="compositionally biased region" description="Polar residues" evidence="1">
    <location>
        <begin position="1514"/>
        <end position="1528"/>
    </location>
</feature>
<feature type="compositionally biased region" description="Polar residues" evidence="1">
    <location>
        <begin position="207"/>
        <end position="219"/>
    </location>
</feature>
<feature type="compositionally biased region" description="Low complexity" evidence="1">
    <location>
        <begin position="135"/>
        <end position="166"/>
    </location>
</feature>
<dbReference type="PANTHER" id="PTHR43102:SF2">
    <property type="entry name" value="GAF DOMAIN-CONTAINING PROTEIN"/>
    <property type="match status" value="1"/>
</dbReference>
<dbReference type="SUPFAM" id="SSF55781">
    <property type="entry name" value="GAF domain-like"/>
    <property type="match status" value="1"/>
</dbReference>
<feature type="compositionally biased region" description="Basic and acidic residues" evidence="1">
    <location>
        <begin position="385"/>
        <end position="435"/>
    </location>
</feature>
<feature type="compositionally biased region" description="Low complexity" evidence="1">
    <location>
        <begin position="359"/>
        <end position="374"/>
    </location>
</feature>
<dbReference type="RefSeq" id="XP_025379514.1">
    <property type="nucleotide sequence ID" value="XM_025521355.1"/>
</dbReference>
<dbReference type="InParanoid" id="A0A316YTF0"/>
<feature type="compositionally biased region" description="Pro residues" evidence="1">
    <location>
        <begin position="1478"/>
        <end position="1490"/>
    </location>
</feature>
<feature type="compositionally biased region" description="Basic residues" evidence="1">
    <location>
        <begin position="316"/>
        <end position="325"/>
    </location>
</feature>
<reference evidence="2 3" key="1">
    <citation type="journal article" date="2018" name="Mol. Biol. Evol.">
        <title>Broad Genomic Sampling Reveals a Smut Pathogenic Ancestry of the Fungal Clade Ustilaginomycotina.</title>
        <authorList>
            <person name="Kijpornyongpan T."/>
            <person name="Mondo S.J."/>
            <person name="Barry K."/>
            <person name="Sandor L."/>
            <person name="Lee J."/>
            <person name="Lipzen A."/>
            <person name="Pangilinan J."/>
            <person name="LaButti K."/>
            <person name="Hainaut M."/>
            <person name="Henrissat B."/>
            <person name="Grigoriev I.V."/>
            <person name="Spatafora J.W."/>
            <person name="Aime M.C."/>
        </authorList>
    </citation>
    <scope>NUCLEOTIDE SEQUENCE [LARGE SCALE GENOMIC DNA]</scope>
    <source>
        <strain evidence="2 3">MCA 4198</strain>
    </source>
</reference>
<name>A0A316YTF0_9BASI</name>
<feature type="region of interest" description="Disordered" evidence="1">
    <location>
        <begin position="766"/>
        <end position="813"/>
    </location>
</feature>
<protein>
    <recommendedName>
        <fullName evidence="4">GAF domain-containing protein</fullName>
    </recommendedName>
</protein>
<feature type="compositionally biased region" description="Low complexity" evidence="1">
    <location>
        <begin position="863"/>
        <end position="880"/>
    </location>
</feature>
<keyword evidence="3" id="KW-1185">Reference proteome</keyword>
<dbReference type="InterPro" id="IPR029016">
    <property type="entry name" value="GAF-like_dom_sf"/>
</dbReference>
<dbReference type="OrthoDB" id="3366763at2759"/>
<feature type="compositionally biased region" description="Gly residues" evidence="1">
    <location>
        <begin position="225"/>
        <end position="234"/>
    </location>
</feature>
<organism evidence="2 3">
    <name type="scientific">Acaromyces ingoldii</name>
    <dbReference type="NCBI Taxonomy" id="215250"/>
    <lineage>
        <taxon>Eukaryota</taxon>
        <taxon>Fungi</taxon>
        <taxon>Dikarya</taxon>
        <taxon>Basidiomycota</taxon>
        <taxon>Ustilaginomycotina</taxon>
        <taxon>Exobasidiomycetes</taxon>
        <taxon>Exobasidiales</taxon>
        <taxon>Cryptobasidiaceae</taxon>
        <taxon>Acaromyces</taxon>
    </lineage>
</organism>
<dbReference type="GeneID" id="37043271"/>
<feature type="region of interest" description="Disordered" evidence="1">
    <location>
        <begin position="863"/>
        <end position="897"/>
    </location>
</feature>
<dbReference type="PANTHER" id="PTHR43102">
    <property type="entry name" value="SLR1143 PROTEIN"/>
    <property type="match status" value="1"/>
</dbReference>
<gene>
    <name evidence="2" type="ORF">FA10DRAFT_266097</name>
</gene>
<feature type="region of interest" description="Disordered" evidence="1">
    <location>
        <begin position="1"/>
        <end position="676"/>
    </location>
</feature>
<evidence type="ECO:0008006" key="4">
    <source>
        <dbReference type="Google" id="ProtNLM"/>
    </source>
</evidence>
<feature type="compositionally biased region" description="Low complexity" evidence="1">
    <location>
        <begin position="581"/>
        <end position="599"/>
    </location>
</feature>